<name>A0ABR8HMM4_NOSPU</name>
<dbReference type="Proteomes" id="UP000606396">
    <property type="component" value="Unassembled WGS sequence"/>
</dbReference>
<accession>A0ABR8HMM4</accession>
<organism evidence="1 2">
    <name type="scientific">Nostoc punctiforme FACHB-252</name>
    <dbReference type="NCBI Taxonomy" id="1357509"/>
    <lineage>
        <taxon>Bacteria</taxon>
        <taxon>Bacillati</taxon>
        <taxon>Cyanobacteriota</taxon>
        <taxon>Cyanophyceae</taxon>
        <taxon>Nostocales</taxon>
        <taxon>Nostocaceae</taxon>
        <taxon>Nostoc</taxon>
    </lineage>
</organism>
<proteinExistence type="predicted"/>
<evidence type="ECO:0000313" key="1">
    <source>
        <dbReference type="EMBL" id="MBD2616220.1"/>
    </source>
</evidence>
<gene>
    <name evidence="1" type="ORF">H6G94_34100</name>
</gene>
<comment type="caution">
    <text evidence="1">The sequence shown here is derived from an EMBL/GenBank/DDBJ whole genome shotgun (WGS) entry which is preliminary data.</text>
</comment>
<reference evidence="1 2" key="1">
    <citation type="journal article" date="2020" name="ISME J.">
        <title>Comparative genomics reveals insights into cyanobacterial evolution and habitat adaptation.</title>
        <authorList>
            <person name="Chen M.Y."/>
            <person name="Teng W.K."/>
            <person name="Zhao L."/>
            <person name="Hu C.X."/>
            <person name="Zhou Y.K."/>
            <person name="Han B.P."/>
            <person name="Song L.R."/>
            <person name="Shu W.S."/>
        </authorList>
    </citation>
    <scope>NUCLEOTIDE SEQUENCE [LARGE SCALE GENOMIC DNA]</scope>
    <source>
        <strain evidence="1 2">FACHB-252</strain>
    </source>
</reference>
<dbReference type="RefSeq" id="WP_190952675.1">
    <property type="nucleotide sequence ID" value="NZ_JACJTC010000043.1"/>
</dbReference>
<protein>
    <submittedName>
        <fullName evidence="1">Uncharacterized protein</fullName>
    </submittedName>
</protein>
<dbReference type="EMBL" id="JACJTC010000043">
    <property type="protein sequence ID" value="MBD2616220.1"/>
    <property type="molecule type" value="Genomic_DNA"/>
</dbReference>
<sequence>MPIINGRDRYSPTGHRRIISANATALPSGVYTTSPDIAITILFFLAHSNQSFTADLTCADSGFRPS</sequence>
<evidence type="ECO:0000313" key="2">
    <source>
        <dbReference type="Proteomes" id="UP000606396"/>
    </source>
</evidence>
<keyword evidence="2" id="KW-1185">Reference proteome</keyword>